<keyword evidence="5" id="KW-1133">Transmembrane helix</keyword>
<feature type="transmembrane region" description="Helical" evidence="5">
    <location>
        <begin position="456"/>
        <end position="473"/>
    </location>
</feature>
<accession>A0A409Y8V3</accession>
<evidence type="ECO:0000313" key="7">
    <source>
        <dbReference type="EMBL" id="PPQ99437.1"/>
    </source>
</evidence>
<reference evidence="7 8" key="1">
    <citation type="journal article" date="2018" name="Evol. Lett.">
        <title>Horizontal gene cluster transfer increased hallucinogenic mushroom diversity.</title>
        <authorList>
            <person name="Reynolds H.T."/>
            <person name="Vijayakumar V."/>
            <person name="Gluck-Thaler E."/>
            <person name="Korotkin H.B."/>
            <person name="Matheny P.B."/>
            <person name="Slot J.C."/>
        </authorList>
    </citation>
    <scope>NUCLEOTIDE SEQUENCE [LARGE SCALE GENOMIC DNA]</scope>
    <source>
        <strain evidence="7 8">2629</strain>
    </source>
</reference>
<dbReference type="AlphaFoldDB" id="A0A409Y8V3"/>
<evidence type="ECO:0000256" key="5">
    <source>
        <dbReference type="SAM" id="Phobius"/>
    </source>
</evidence>
<evidence type="ECO:0000259" key="6">
    <source>
        <dbReference type="Pfam" id="PF06441"/>
    </source>
</evidence>
<sequence>MSSPKPFTINVDQQKLDWILQRVQTANIIPDVQHAQGEEWMDGVPSDTISDLVQYWKTSYDWRKVEQELNSTYKMFTVDIEEGNEIINLHFVHHRSSRRDAIPLLFAHGWPGNFTEVEELLSMTEPADPTQQAFHIVAPSIPGFVFSSSPKKPGFTIPRIAEVYHKLMIKLGYTRYIGQGGDWGSFIQRSIATAHPESCLGIHLNMIMALPPSPKQSPLTLLWLILRWFTDEEKKRLGRMKWWMDDESGYSKIQGTKPQTISLALLDSPVGMLSWIREKLEALMTPGYVWDKQKVITWTMLYLLSNSSWHARIYKESIPGLRTQVLEKMVPSEVAFGASLFPYDVGYIPLWWAKASVAQNIVFWKEHDKGVVCTKLSPPPKHTLNSVPHHNYNVPYIVLLLIMIPITSTTALLIGIGARILLDHFTRSDGPFVKDFILVGTWQGVALHFATKSSKTSGFGIIVAFVITAKLFIEFNFTPDVMRCATTILGVALGVLFTDLLSQYFDRPLASPNKRRKRSSSAAQRPERKPTKEKEKLVQFRPNTQGATSTTITDLTDAGDISHVISDITSVDSNSDRIGPISSLSPLEREIHILRTRASLADSERRRLKEERKWAISQGNMARASQMKWEVKRYTALMQTFNQEATLKEQEVANSQQSTTSYPGQSSTTTRNGSTRHVESSASNGVNGRHATKSSSKRPPNSKSPTNG</sequence>
<gene>
    <name evidence="7" type="ORF">CVT24_005244</name>
</gene>
<keyword evidence="8" id="KW-1185">Reference proteome</keyword>
<feature type="region of interest" description="Disordered" evidence="4">
    <location>
        <begin position="648"/>
        <end position="708"/>
    </location>
</feature>
<dbReference type="Gene3D" id="3.40.50.1820">
    <property type="entry name" value="alpha/beta hydrolase"/>
    <property type="match status" value="1"/>
</dbReference>
<dbReference type="InterPro" id="IPR029058">
    <property type="entry name" value="AB_hydrolase_fold"/>
</dbReference>
<comment type="caution">
    <text evidence="7">The sequence shown here is derived from an EMBL/GenBank/DDBJ whole genome shotgun (WGS) entry which is preliminary data.</text>
</comment>
<feature type="transmembrane region" description="Helical" evidence="5">
    <location>
        <begin position="396"/>
        <end position="420"/>
    </location>
</feature>
<feature type="region of interest" description="Disordered" evidence="4">
    <location>
        <begin position="510"/>
        <end position="551"/>
    </location>
</feature>
<evidence type="ECO:0000256" key="3">
    <source>
        <dbReference type="ARBA" id="ARBA00022801"/>
    </source>
</evidence>
<dbReference type="SUPFAM" id="SSF53474">
    <property type="entry name" value="alpha/beta-Hydrolases"/>
    <property type="match status" value="1"/>
</dbReference>
<feature type="compositionally biased region" description="Low complexity" evidence="4">
    <location>
        <begin position="697"/>
        <end position="708"/>
    </location>
</feature>
<keyword evidence="5" id="KW-0812">Transmembrane</keyword>
<evidence type="ECO:0000256" key="1">
    <source>
        <dbReference type="ARBA" id="ARBA00010088"/>
    </source>
</evidence>
<feature type="compositionally biased region" description="Basic and acidic residues" evidence="4">
    <location>
        <begin position="525"/>
        <end position="538"/>
    </location>
</feature>
<dbReference type="Proteomes" id="UP000284842">
    <property type="component" value="Unassembled WGS sequence"/>
</dbReference>
<dbReference type="OrthoDB" id="7130006at2759"/>
<comment type="similarity">
    <text evidence="1">Belongs to the peptidase S33 family.</text>
</comment>
<keyword evidence="3" id="KW-0378">Hydrolase</keyword>
<dbReference type="GO" id="GO:0097176">
    <property type="term" value="P:epoxide metabolic process"/>
    <property type="evidence" value="ECO:0007669"/>
    <property type="project" value="TreeGrafter"/>
</dbReference>
<proteinExistence type="inferred from homology"/>
<dbReference type="EMBL" id="NHTK01001357">
    <property type="protein sequence ID" value="PPQ99437.1"/>
    <property type="molecule type" value="Genomic_DNA"/>
</dbReference>
<dbReference type="STRING" id="181874.A0A409Y8V3"/>
<protein>
    <recommendedName>
        <fullName evidence="6">Epoxide hydrolase N-terminal domain-containing protein</fullName>
    </recommendedName>
</protein>
<keyword evidence="5" id="KW-0472">Membrane</keyword>
<evidence type="ECO:0000256" key="4">
    <source>
        <dbReference type="SAM" id="MobiDB-lite"/>
    </source>
</evidence>
<dbReference type="Pfam" id="PF06441">
    <property type="entry name" value="EHN"/>
    <property type="match status" value="1"/>
</dbReference>
<name>A0A409Y8V3_9AGAR</name>
<feature type="compositionally biased region" description="Polar residues" evidence="4">
    <location>
        <begin position="652"/>
        <end position="686"/>
    </location>
</feature>
<dbReference type="InParanoid" id="A0A409Y8V3"/>
<keyword evidence="2" id="KW-0058">Aromatic hydrocarbons catabolism</keyword>
<evidence type="ECO:0000256" key="2">
    <source>
        <dbReference type="ARBA" id="ARBA00022797"/>
    </source>
</evidence>
<evidence type="ECO:0000313" key="8">
    <source>
        <dbReference type="Proteomes" id="UP000284842"/>
    </source>
</evidence>
<dbReference type="InterPro" id="IPR010497">
    <property type="entry name" value="Epoxide_hydro_N"/>
</dbReference>
<feature type="compositionally biased region" description="Polar residues" evidence="4">
    <location>
        <begin position="541"/>
        <end position="551"/>
    </location>
</feature>
<feature type="domain" description="Epoxide hydrolase N-terminal" evidence="6">
    <location>
        <begin position="4"/>
        <end position="117"/>
    </location>
</feature>
<dbReference type="PANTHER" id="PTHR21661:SF35">
    <property type="entry name" value="EPOXIDE HYDROLASE"/>
    <property type="match status" value="1"/>
</dbReference>
<dbReference type="PANTHER" id="PTHR21661">
    <property type="entry name" value="EPOXIDE HYDROLASE 1-RELATED"/>
    <property type="match status" value="1"/>
</dbReference>
<organism evidence="7 8">
    <name type="scientific">Panaeolus cyanescens</name>
    <dbReference type="NCBI Taxonomy" id="181874"/>
    <lineage>
        <taxon>Eukaryota</taxon>
        <taxon>Fungi</taxon>
        <taxon>Dikarya</taxon>
        <taxon>Basidiomycota</taxon>
        <taxon>Agaricomycotina</taxon>
        <taxon>Agaricomycetes</taxon>
        <taxon>Agaricomycetidae</taxon>
        <taxon>Agaricales</taxon>
        <taxon>Agaricineae</taxon>
        <taxon>Galeropsidaceae</taxon>
        <taxon>Panaeolus</taxon>
    </lineage>
</organism>
<dbReference type="GO" id="GO:0004301">
    <property type="term" value="F:epoxide hydrolase activity"/>
    <property type="evidence" value="ECO:0007669"/>
    <property type="project" value="TreeGrafter"/>
</dbReference>